<accession>B5VJA6</accession>
<dbReference type="EMBL" id="ABSV01000976">
    <property type="protein sequence ID" value="EDZ71987.1"/>
    <property type="molecule type" value="Genomic_DNA"/>
</dbReference>
<evidence type="ECO:0000313" key="2">
    <source>
        <dbReference type="Proteomes" id="UP000008988"/>
    </source>
</evidence>
<comment type="caution">
    <text evidence="1">The sequence shown here is derived from an EMBL/GenBank/DDBJ whole genome shotgun (WGS) entry which is preliminary data.</text>
</comment>
<organism evidence="1 2">
    <name type="scientific">Saccharomyces cerevisiae (strain AWRI1631)</name>
    <name type="common">Baker's yeast</name>
    <dbReference type="NCBI Taxonomy" id="545124"/>
    <lineage>
        <taxon>Eukaryota</taxon>
        <taxon>Fungi</taxon>
        <taxon>Dikarya</taxon>
        <taxon>Ascomycota</taxon>
        <taxon>Saccharomycotina</taxon>
        <taxon>Saccharomycetes</taxon>
        <taxon>Saccharomycetales</taxon>
        <taxon>Saccharomycetaceae</taxon>
        <taxon>Saccharomyces</taxon>
    </lineage>
</organism>
<gene>
    <name evidence="1" type="ORF">AWRI1631_73840</name>
</gene>
<name>B5VJA6_YEAS6</name>
<protein>
    <submittedName>
        <fullName evidence="1">Uncharacterized protein</fullName>
    </submittedName>
</protein>
<reference evidence="1 2" key="1">
    <citation type="journal article" date="2008" name="FEMS Yeast Res.">
        <title>Comparative genome analysis of a Saccharomyces cerevisiae wine strain.</title>
        <authorList>
            <person name="Borneman A.R."/>
            <person name="Forgan A.H."/>
            <person name="Pretorius I.S."/>
            <person name="Chambers P.J."/>
        </authorList>
    </citation>
    <scope>NUCLEOTIDE SEQUENCE [LARGE SCALE GENOMIC DNA]</scope>
    <source>
        <strain evidence="1 2">AWRI1631</strain>
    </source>
</reference>
<sequence length="178" mass="18666">MALLVSSCTGTSLFSFPSVFSSRSFCCFFNFKRSAKVNTFGVDSSFIWPFSPCSPSSAGVSCLTSGSADFSSAGLVFSVTSGLSDPFSSTFSGVVFIGILLLPLEPSSCSFLFFSKAALRSLTCSMKFLLVFSASDIFSSELALESLVEGVGVGVEVEVESEVSFNFDSGCGDTVDLS</sequence>
<proteinExistence type="predicted"/>
<dbReference type="Proteomes" id="UP000008988">
    <property type="component" value="Unassembled WGS sequence"/>
</dbReference>
<dbReference type="AlphaFoldDB" id="B5VJA6"/>
<evidence type="ECO:0000313" key="1">
    <source>
        <dbReference type="EMBL" id="EDZ71987.1"/>
    </source>
</evidence>